<proteinExistence type="predicted"/>
<reference evidence="1 2" key="1">
    <citation type="journal article" date="2020" name="Cell">
        <title>Large-Scale Comparative Analyses of Tick Genomes Elucidate Their Genetic Diversity and Vector Capacities.</title>
        <authorList>
            <consortium name="Tick Genome and Microbiome Consortium (TIGMIC)"/>
            <person name="Jia N."/>
            <person name="Wang J."/>
            <person name="Shi W."/>
            <person name="Du L."/>
            <person name="Sun Y."/>
            <person name="Zhan W."/>
            <person name="Jiang J.F."/>
            <person name="Wang Q."/>
            <person name="Zhang B."/>
            <person name="Ji P."/>
            <person name="Bell-Sakyi L."/>
            <person name="Cui X.M."/>
            <person name="Yuan T.T."/>
            <person name="Jiang B.G."/>
            <person name="Yang W.F."/>
            <person name="Lam T.T."/>
            <person name="Chang Q.C."/>
            <person name="Ding S.J."/>
            <person name="Wang X.J."/>
            <person name="Zhu J.G."/>
            <person name="Ruan X.D."/>
            <person name="Zhao L."/>
            <person name="Wei J.T."/>
            <person name="Ye R.Z."/>
            <person name="Que T.C."/>
            <person name="Du C.H."/>
            <person name="Zhou Y.H."/>
            <person name="Cheng J.X."/>
            <person name="Dai P.F."/>
            <person name="Guo W.B."/>
            <person name="Han X.H."/>
            <person name="Huang E.J."/>
            <person name="Li L.F."/>
            <person name="Wei W."/>
            <person name="Gao Y.C."/>
            <person name="Liu J.Z."/>
            <person name="Shao H.Z."/>
            <person name="Wang X."/>
            <person name="Wang C.C."/>
            <person name="Yang T.C."/>
            <person name="Huo Q.B."/>
            <person name="Li W."/>
            <person name="Chen H.Y."/>
            <person name="Chen S.E."/>
            <person name="Zhou L.G."/>
            <person name="Ni X.B."/>
            <person name="Tian J.H."/>
            <person name="Sheng Y."/>
            <person name="Liu T."/>
            <person name="Pan Y.S."/>
            <person name="Xia L.Y."/>
            <person name="Li J."/>
            <person name="Zhao F."/>
            <person name="Cao W.C."/>
        </authorList>
    </citation>
    <scope>NUCLEOTIDE SEQUENCE [LARGE SCALE GENOMIC DNA]</scope>
    <source>
        <strain evidence="1">Iper-2018</strain>
    </source>
</reference>
<dbReference type="EMBL" id="JABSTQ010010800">
    <property type="protein sequence ID" value="KAG0417792.1"/>
    <property type="molecule type" value="Genomic_DNA"/>
</dbReference>
<gene>
    <name evidence="1" type="ORF">HPB47_005355</name>
</gene>
<comment type="caution">
    <text evidence="1">The sequence shown here is derived from an EMBL/GenBank/DDBJ whole genome shotgun (WGS) entry which is preliminary data.</text>
</comment>
<keyword evidence="2" id="KW-1185">Reference proteome</keyword>
<name>A0AC60PDG6_IXOPE</name>
<organism evidence="1 2">
    <name type="scientific">Ixodes persulcatus</name>
    <name type="common">Taiga tick</name>
    <dbReference type="NCBI Taxonomy" id="34615"/>
    <lineage>
        <taxon>Eukaryota</taxon>
        <taxon>Metazoa</taxon>
        <taxon>Ecdysozoa</taxon>
        <taxon>Arthropoda</taxon>
        <taxon>Chelicerata</taxon>
        <taxon>Arachnida</taxon>
        <taxon>Acari</taxon>
        <taxon>Parasitiformes</taxon>
        <taxon>Ixodida</taxon>
        <taxon>Ixodoidea</taxon>
        <taxon>Ixodidae</taxon>
        <taxon>Ixodinae</taxon>
        <taxon>Ixodes</taxon>
    </lineage>
</organism>
<sequence>MDSGVLGIANPNYSLEEDEAVPRTRDASTMTPRDTAAKGTLENGQFELYQAPTGRDFNIGKLLGRIKSSAAVKSDVSETFLKKPGVVYNATATLVGKLTAWMDRKAATKSKAATASREADTQTYQQEEPGPPFEDVPL</sequence>
<evidence type="ECO:0000313" key="2">
    <source>
        <dbReference type="Proteomes" id="UP000805193"/>
    </source>
</evidence>
<accession>A0AC60PDG6</accession>
<evidence type="ECO:0000313" key="1">
    <source>
        <dbReference type="EMBL" id="KAG0417792.1"/>
    </source>
</evidence>
<protein>
    <submittedName>
        <fullName evidence="1">Uncharacterized protein</fullName>
    </submittedName>
</protein>
<dbReference type="Proteomes" id="UP000805193">
    <property type="component" value="Unassembled WGS sequence"/>
</dbReference>